<dbReference type="EMBL" id="FUWZ01000003">
    <property type="protein sequence ID" value="SKA30185.1"/>
    <property type="molecule type" value="Genomic_DNA"/>
</dbReference>
<gene>
    <name evidence="1" type="ORF">SAMN04488128_103235</name>
</gene>
<proteinExistence type="predicted"/>
<dbReference type="AlphaFoldDB" id="A0A1T4SPP6"/>
<dbReference type="STRING" id="634771.SAMN04488128_103235"/>
<sequence length="61" mass="7378">MTHEDKELLLYKIDAEGFDYCFNGYSSWEDINDENFHKLRLAYVKAQNELKQYIKKCKPEN</sequence>
<protein>
    <submittedName>
        <fullName evidence="1">Uncharacterized protein</fullName>
    </submittedName>
</protein>
<evidence type="ECO:0000313" key="2">
    <source>
        <dbReference type="Proteomes" id="UP000190367"/>
    </source>
</evidence>
<accession>A0A1T4SPP6</accession>
<evidence type="ECO:0000313" key="1">
    <source>
        <dbReference type="EMBL" id="SKA30185.1"/>
    </source>
</evidence>
<organism evidence="1 2">
    <name type="scientific">Chitinophaga eiseniae</name>
    <dbReference type="NCBI Taxonomy" id="634771"/>
    <lineage>
        <taxon>Bacteria</taxon>
        <taxon>Pseudomonadati</taxon>
        <taxon>Bacteroidota</taxon>
        <taxon>Chitinophagia</taxon>
        <taxon>Chitinophagales</taxon>
        <taxon>Chitinophagaceae</taxon>
        <taxon>Chitinophaga</taxon>
    </lineage>
</organism>
<name>A0A1T4SPP6_9BACT</name>
<reference evidence="2" key="1">
    <citation type="submission" date="2017-02" db="EMBL/GenBank/DDBJ databases">
        <authorList>
            <person name="Varghese N."/>
            <person name="Submissions S."/>
        </authorList>
    </citation>
    <scope>NUCLEOTIDE SEQUENCE [LARGE SCALE GENOMIC DNA]</scope>
    <source>
        <strain evidence="2">DSM 22224</strain>
    </source>
</reference>
<dbReference type="Proteomes" id="UP000190367">
    <property type="component" value="Unassembled WGS sequence"/>
</dbReference>
<keyword evidence="2" id="KW-1185">Reference proteome</keyword>